<feature type="compositionally biased region" description="Low complexity" evidence="1">
    <location>
        <begin position="990"/>
        <end position="1005"/>
    </location>
</feature>
<dbReference type="OrthoDB" id="363996at2759"/>
<feature type="signal peptide" evidence="2">
    <location>
        <begin position="1"/>
        <end position="24"/>
    </location>
</feature>
<keyword evidence="2" id="KW-0732">Signal</keyword>
<proteinExistence type="predicted"/>
<dbReference type="AlphaFoldDB" id="A0A976M823"/>
<feature type="region of interest" description="Disordered" evidence="1">
    <location>
        <begin position="990"/>
        <end position="1046"/>
    </location>
</feature>
<protein>
    <submittedName>
        <fullName evidence="3">Uncharacterized protein</fullName>
    </submittedName>
</protein>
<dbReference type="EMBL" id="CP056068">
    <property type="protein sequence ID" value="UKJ90234.2"/>
    <property type="molecule type" value="Genomic_DNA"/>
</dbReference>
<evidence type="ECO:0000313" key="4">
    <source>
        <dbReference type="Proteomes" id="UP000244803"/>
    </source>
</evidence>
<dbReference type="Proteomes" id="UP000244803">
    <property type="component" value="Chromosome 2"/>
</dbReference>
<evidence type="ECO:0000256" key="2">
    <source>
        <dbReference type="SAM" id="SignalP"/>
    </source>
</evidence>
<accession>A0A976M823</accession>
<feature type="chain" id="PRO_5037502088" evidence="2">
    <location>
        <begin position="25"/>
        <end position="1046"/>
    </location>
</feature>
<organism evidence="3 4">
    <name type="scientific">Theileria orientalis</name>
    <dbReference type="NCBI Taxonomy" id="68886"/>
    <lineage>
        <taxon>Eukaryota</taxon>
        <taxon>Sar</taxon>
        <taxon>Alveolata</taxon>
        <taxon>Apicomplexa</taxon>
        <taxon>Aconoidasida</taxon>
        <taxon>Piroplasmida</taxon>
        <taxon>Theileriidae</taxon>
        <taxon>Theileria</taxon>
    </lineage>
</organism>
<evidence type="ECO:0000256" key="1">
    <source>
        <dbReference type="SAM" id="MobiDB-lite"/>
    </source>
</evidence>
<gene>
    <name evidence="3" type="ORF">MACJ_001165</name>
</gene>
<evidence type="ECO:0000313" key="3">
    <source>
        <dbReference type="EMBL" id="UKJ90234.2"/>
    </source>
</evidence>
<sequence>MPKFKVLRWRFVIVLSYNLSNVSSDFTVSKKKNYNHIVVSEEAKIDDKCVGKVIDAGLIISEKPDPKATYRYVRVVKYPTHGNHNPDLEEAVKHDTVDVDQSEPEPDESRYIKTVEIHTFFDNIILLDRYAKNTDGQYVNFDFQLVDLDICQEITEKIEIDQVNYYNVPNYKTVGAIKCGATVLLDGLNIFYRTVEIHDRKIVVNTVPKFGLITDVTFDLGRELKQVTTQSMGRKLMTLRLDRLTDAYQRMISTCGDDCLFFDGCNEKTILVNVQESDNVIYSNKNTLCISVKVEDLPDAKYVTIYDKPKNSNYYLVTILRRGANETSFVKHKKTPIEVDVTSDPKTKDAQYAALLINETLTPNVRYRIKNIDYRIGNLYMNNNLLLGDSDIIFNREIYTNEKGIMVFDQYYNGESNKYLFRPTGANPSDPASLNRQGKAINLLPEYVLKVDLNNLAANVTKYFTVSKENLYVRTSSFVEKLGSLTYNTFMVCPNRFYVSNQYLIMNDKEMKLHSLTRRGYSFLESFVKVDSFFPGETTYVSKAKEVVMFDIMQFYNAIDKMMMESLPGFEIKYMGDYYLVGMRYKYLFDKMLGNIELNGKVIAPLDNDLSSRQLLLPSNSQSFFILRDCDTLDCWHKTYKQNSANGHIGYEIQQKGSAPLDLLKIYQNDQGQTVFTFDFFVVYKYGTVYNVRILNDFEHKIGKLMFNGHDLLLDNEHVFTRMINVSVNTQNNADVNGAVVMQAISNKTVVKGHLRILEIEKWDKTTTLYSYEIGPEGFKATPVPKKDLELDLEPLVRKDQNISISERDHVLSYQINWNNRDDYKLKKIKCSHFENNTWVPSNVIENLNDFPVFVRLHKEDDYETSKRIALAVENHHGFQKPKSGQLFTVEHNADKKGFLIRHSLRDKTSRHLREHSVDSYHRRNFTSHRHTFHVDTALAGTHLSLTPTQMPAGAPGAQAIHTGQRATFAQPGQGVGVAQPGQAVRMPSVGQGVAQGQPGQAAAGTRTRQGPMALSDGQPVRAAIPPGTGGQRGKTIHLDDSDEDN</sequence>
<name>A0A976M823_THEOR</name>
<reference evidence="3" key="1">
    <citation type="submission" date="2022-07" db="EMBL/GenBank/DDBJ databases">
        <title>Evaluation of T. orientalis genome assembly methods using nanopore sequencing and analysis of variation between genomes.</title>
        <authorList>
            <person name="Yam J."/>
            <person name="Micallef M.L."/>
            <person name="Liu M."/>
            <person name="Djordjevic S.P."/>
            <person name="Bogema D.R."/>
            <person name="Jenkins C."/>
        </authorList>
    </citation>
    <scope>NUCLEOTIDE SEQUENCE</scope>
    <source>
        <strain evidence="3">Fish Creek</strain>
    </source>
</reference>